<dbReference type="RefSeq" id="WP_285065647.1">
    <property type="nucleotide sequence ID" value="NZ_JASOOE010000006.1"/>
</dbReference>
<dbReference type="Proteomes" id="UP001229251">
    <property type="component" value="Unassembled WGS sequence"/>
</dbReference>
<protein>
    <submittedName>
        <fullName evidence="2">Helix-turn-helix domain-containing protein</fullName>
    </submittedName>
</protein>
<evidence type="ECO:0000259" key="1">
    <source>
        <dbReference type="Pfam" id="PF05043"/>
    </source>
</evidence>
<dbReference type="AlphaFoldDB" id="A0AAJ1V3D0"/>
<accession>A0AAJ1V3D0</accession>
<dbReference type="EMBL" id="JASOOE010000006">
    <property type="protein sequence ID" value="MDK7187201.1"/>
    <property type="molecule type" value="Genomic_DNA"/>
</dbReference>
<evidence type="ECO:0000313" key="3">
    <source>
        <dbReference type="Proteomes" id="UP001229251"/>
    </source>
</evidence>
<gene>
    <name evidence="2" type="ORF">QP433_04320</name>
</gene>
<feature type="domain" description="Mga helix-turn-helix" evidence="1">
    <location>
        <begin position="89"/>
        <end position="160"/>
    </location>
</feature>
<dbReference type="InterPro" id="IPR007737">
    <property type="entry name" value="Mga_HTH"/>
</dbReference>
<proteinExistence type="predicted"/>
<organism evidence="2 3">
    <name type="scientific">Facklamia hominis</name>
    <dbReference type="NCBI Taxonomy" id="178214"/>
    <lineage>
        <taxon>Bacteria</taxon>
        <taxon>Bacillati</taxon>
        <taxon>Bacillota</taxon>
        <taxon>Bacilli</taxon>
        <taxon>Lactobacillales</taxon>
        <taxon>Aerococcaceae</taxon>
        <taxon>Facklamia</taxon>
    </lineage>
</organism>
<reference evidence="2" key="1">
    <citation type="submission" date="2023-05" db="EMBL/GenBank/DDBJ databases">
        <title>Cataloging the Phylogenetic Diversity of Human Bladder Bacteria.</title>
        <authorList>
            <person name="Du J."/>
        </authorList>
    </citation>
    <scope>NUCLEOTIDE SEQUENCE</scope>
    <source>
        <strain evidence="2">UMB1231</strain>
    </source>
</reference>
<comment type="caution">
    <text evidence="2">The sequence shown here is derived from an EMBL/GenBank/DDBJ whole genome shotgun (WGS) entry which is preliminary data.</text>
</comment>
<name>A0AAJ1V3D0_9LACT</name>
<sequence>MRYRLLSQKAQRQLHIIKIFYDPEVKAVSTRQLAKMIGCSLSILLKDLEEIETLYDQELTLKREDGQVYIVIHTDYTYGYFFQSYAHACSEFMILDTLFKRQINTMDEAAEIFYMSRTSLSRAIQRINKFFTDLEIPARITKSPLKLDMSETVYRTYYPLFLDIYYSVDEWLCKDVTYQEVLDFFLKVSDHSNFIEFYMKNPFIYLRLAINMQRTFEGSLVAKGEWPVSDTKLEHILKNIPEDKRQITIGGRSYTIDKPLLYQLSAGIVDDHIILYPQCLKQAYFPQIAYFNRLKALYQQFKHLSISYQLISITDEQLQLISIIIHNYCFMNRIVREYFSDFNVFSIADYRKMIMDLNDDFVSELEACIYEFIEPFRIQGPSYGQLCFTVLTVWTNLINDLKAGKPRYKALISTENYYFDRAYADYLNGQFCNSIKFYNTDQPWNWVDAQKLDYDLYLISHKIPCDHKESSLIITNLSTKQVVEWVKSRVQLLDEQNKMGELRIGDS</sequence>
<evidence type="ECO:0000313" key="2">
    <source>
        <dbReference type="EMBL" id="MDK7187201.1"/>
    </source>
</evidence>
<dbReference type="Pfam" id="PF05043">
    <property type="entry name" value="Mga"/>
    <property type="match status" value="1"/>
</dbReference>